<name>A0A1I1V1W6_9ACTN</name>
<proteinExistence type="predicted"/>
<evidence type="ECO:0000313" key="4">
    <source>
        <dbReference type="EMBL" id="SFD74290.1"/>
    </source>
</evidence>
<feature type="domain" description="Lsr2 DNA-binding" evidence="3">
    <location>
        <begin position="192"/>
        <end position="226"/>
    </location>
</feature>
<feature type="region of interest" description="Disordered" evidence="2">
    <location>
        <begin position="161"/>
        <end position="194"/>
    </location>
</feature>
<organism evidence="4 5">
    <name type="scientific">Streptomyces aidingensis</name>
    <dbReference type="NCBI Taxonomy" id="910347"/>
    <lineage>
        <taxon>Bacteria</taxon>
        <taxon>Bacillati</taxon>
        <taxon>Actinomycetota</taxon>
        <taxon>Actinomycetes</taxon>
        <taxon>Kitasatosporales</taxon>
        <taxon>Streptomycetaceae</taxon>
        <taxon>Streptomyces</taxon>
    </lineage>
</organism>
<dbReference type="GO" id="GO:0003677">
    <property type="term" value="F:DNA binding"/>
    <property type="evidence" value="ECO:0007669"/>
    <property type="project" value="UniProtKB-KW"/>
</dbReference>
<dbReference type="Proteomes" id="UP000199207">
    <property type="component" value="Unassembled WGS sequence"/>
</dbReference>
<dbReference type="OrthoDB" id="4113332at2"/>
<dbReference type="Gene3D" id="4.10.320.10">
    <property type="entry name" value="E3-binding domain"/>
    <property type="match status" value="1"/>
</dbReference>
<dbReference type="RefSeq" id="WP_093841608.1">
    <property type="nucleotide sequence ID" value="NZ_FOLM01000027.1"/>
</dbReference>
<gene>
    <name evidence="4" type="ORF">SAMN05421773_12714</name>
</gene>
<evidence type="ECO:0000256" key="1">
    <source>
        <dbReference type="ARBA" id="ARBA00023125"/>
    </source>
</evidence>
<dbReference type="InterPro" id="IPR036625">
    <property type="entry name" value="E3-bd_dom_sf"/>
</dbReference>
<sequence length="236" mass="24826">MPEAILAAAETIPLPRPAPAWVTAAASRTVARQAADKDDLAALLAALGLPAGEDDITALLPLLPTTSGPEDQDDHKEEDPDMAEEATTTEPTAPALPVPADSIEQLLAWADTHPTAGIRSRAARIRDGLARLAQERDKEQAVADAEAAVARLRAQLAKAEKELRQAKQSSRPAAGSAPATVPDVGTSTELSREERDRIRAWARANGHRVADRGLIPAAVVQAYRAAHPGGEYTTAS</sequence>
<dbReference type="Pfam" id="PF23359">
    <property type="entry name" value="Lsr2_DNA-bd"/>
    <property type="match status" value="1"/>
</dbReference>
<dbReference type="InterPro" id="IPR055370">
    <property type="entry name" value="Lsr2_DNA-bd"/>
</dbReference>
<reference evidence="4 5" key="1">
    <citation type="submission" date="2016-10" db="EMBL/GenBank/DDBJ databases">
        <authorList>
            <person name="de Groot N.N."/>
        </authorList>
    </citation>
    <scope>NUCLEOTIDE SEQUENCE [LARGE SCALE GENOMIC DNA]</scope>
    <source>
        <strain evidence="4 5">CGMCC 4.5739</strain>
    </source>
</reference>
<accession>A0A1I1V1W6</accession>
<evidence type="ECO:0000313" key="5">
    <source>
        <dbReference type="Proteomes" id="UP000199207"/>
    </source>
</evidence>
<dbReference type="EMBL" id="FOLM01000027">
    <property type="protein sequence ID" value="SFD74290.1"/>
    <property type="molecule type" value="Genomic_DNA"/>
</dbReference>
<feature type="compositionally biased region" description="Low complexity" evidence="2">
    <location>
        <begin position="85"/>
        <end position="97"/>
    </location>
</feature>
<keyword evidence="5" id="KW-1185">Reference proteome</keyword>
<feature type="region of interest" description="Disordered" evidence="2">
    <location>
        <begin position="61"/>
        <end position="97"/>
    </location>
</feature>
<dbReference type="AlphaFoldDB" id="A0A1I1V1W6"/>
<protein>
    <submittedName>
        <fullName evidence="4">Lsr2 protein</fullName>
    </submittedName>
</protein>
<dbReference type="STRING" id="910347.SAMN05421773_12714"/>
<dbReference type="GO" id="GO:0016746">
    <property type="term" value="F:acyltransferase activity"/>
    <property type="evidence" value="ECO:0007669"/>
    <property type="project" value="InterPro"/>
</dbReference>
<evidence type="ECO:0000259" key="3">
    <source>
        <dbReference type="Pfam" id="PF23359"/>
    </source>
</evidence>
<keyword evidence="1" id="KW-0238">DNA-binding</keyword>
<evidence type="ECO:0000256" key="2">
    <source>
        <dbReference type="SAM" id="MobiDB-lite"/>
    </source>
</evidence>